<dbReference type="InterPro" id="IPR036611">
    <property type="entry name" value="Trigger_fac_ribosome-bd_sf"/>
</dbReference>
<accession>A0A2H0U7C0</accession>
<evidence type="ECO:0000259" key="10">
    <source>
        <dbReference type="Pfam" id="PF05697"/>
    </source>
</evidence>
<sequence length="368" mass="41731">MSSATNVRTSRDTDRWEIEIRADIPTESLQMYRAEAIKEIQKTAKLDGFRPGHAPEEAIVRVYGETEVMRRAAELAVKSELPELLAKEQANIVEAPRVSIEPPESGKPLAFSARAPLAPEITLPDYKKIAKSHADAKVDVVVTDEEHGETLTHLRREKARIERIEKGVEPAKAYEEAAALDASGLPELDDEFVKSLGYENAEVFSQKVRENIKNEKELREAEKRRAAMLDELAAQSTIRYPALLREYELDDMEARIQGDLERMGRTLEQYLTDTKKTREELRAEWKEAADKRARVRLILGEIARKENIQPDEARLAHELEHAKQHYPQANVDTLRAHIAHALRNEQVIRFLEGNPEPAGHTAADHAHT</sequence>
<evidence type="ECO:0000259" key="11">
    <source>
        <dbReference type="Pfam" id="PF05698"/>
    </source>
</evidence>
<dbReference type="PANTHER" id="PTHR30560">
    <property type="entry name" value="TRIGGER FACTOR CHAPERONE AND PEPTIDYL-PROLYL CIS/TRANS ISOMERASE"/>
    <property type="match status" value="1"/>
</dbReference>
<protein>
    <recommendedName>
        <fullName evidence="5">Trigger factor</fullName>
        <ecNumber evidence="4">5.2.1.8</ecNumber>
    </recommendedName>
    <alternativeName>
        <fullName evidence="9">PPIase</fullName>
    </alternativeName>
</protein>
<dbReference type="GO" id="GO:0003755">
    <property type="term" value="F:peptidyl-prolyl cis-trans isomerase activity"/>
    <property type="evidence" value="ECO:0007669"/>
    <property type="project" value="UniProtKB-KW"/>
</dbReference>
<dbReference type="Proteomes" id="UP000231379">
    <property type="component" value="Unassembled WGS sequence"/>
</dbReference>
<dbReference type="Pfam" id="PF05698">
    <property type="entry name" value="Trigger_C"/>
    <property type="match status" value="1"/>
</dbReference>
<feature type="domain" description="Trigger factor ribosome-binding bacterial" evidence="10">
    <location>
        <begin position="13"/>
        <end position="151"/>
    </location>
</feature>
<evidence type="ECO:0000256" key="6">
    <source>
        <dbReference type="ARBA" id="ARBA00023110"/>
    </source>
</evidence>
<dbReference type="InterPro" id="IPR037041">
    <property type="entry name" value="Trigger_fac_C_sf"/>
</dbReference>
<comment type="similarity">
    <text evidence="3">Belongs to the FKBP-type PPIase family. Tig subfamily.</text>
</comment>
<name>A0A2H0U7C0_9BACT</name>
<evidence type="ECO:0000256" key="1">
    <source>
        <dbReference type="ARBA" id="ARBA00000971"/>
    </source>
</evidence>
<dbReference type="PANTHER" id="PTHR30560:SF3">
    <property type="entry name" value="TRIGGER FACTOR-LIKE PROTEIN TIG, CHLOROPLASTIC"/>
    <property type="match status" value="1"/>
</dbReference>
<dbReference type="Pfam" id="PF05697">
    <property type="entry name" value="Trigger_N"/>
    <property type="match status" value="1"/>
</dbReference>
<keyword evidence="6" id="KW-0697">Rotamase</keyword>
<dbReference type="SUPFAM" id="SSF109998">
    <property type="entry name" value="Triger factor/SurA peptide-binding domain-like"/>
    <property type="match status" value="1"/>
</dbReference>
<evidence type="ECO:0000256" key="3">
    <source>
        <dbReference type="ARBA" id="ARBA00005464"/>
    </source>
</evidence>
<dbReference type="InterPro" id="IPR027304">
    <property type="entry name" value="Trigger_fact/SurA_dom_sf"/>
</dbReference>
<proteinExistence type="inferred from homology"/>
<comment type="subcellular location">
    <subcellularLocation>
        <location evidence="2">Cytoplasm</location>
    </subcellularLocation>
</comment>
<dbReference type="InterPro" id="IPR008880">
    <property type="entry name" value="Trigger_fac_C"/>
</dbReference>
<dbReference type="Gene3D" id="1.10.3120.10">
    <property type="entry name" value="Trigger factor, C-terminal domain"/>
    <property type="match status" value="1"/>
</dbReference>
<dbReference type="InterPro" id="IPR008881">
    <property type="entry name" value="Trigger_fac_ribosome-bd_bac"/>
</dbReference>
<comment type="catalytic activity">
    <reaction evidence="1">
        <text>[protein]-peptidylproline (omega=180) = [protein]-peptidylproline (omega=0)</text>
        <dbReference type="Rhea" id="RHEA:16237"/>
        <dbReference type="Rhea" id="RHEA-COMP:10747"/>
        <dbReference type="Rhea" id="RHEA-COMP:10748"/>
        <dbReference type="ChEBI" id="CHEBI:83833"/>
        <dbReference type="ChEBI" id="CHEBI:83834"/>
        <dbReference type="EC" id="5.2.1.8"/>
    </reaction>
</comment>
<organism evidence="12 13">
    <name type="scientific">Candidatus Kaiserbacteria bacterium CG10_big_fil_rev_8_21_14_0_10_59_10</name>
    <dbReference type="NCBI Taxonomy" id="1974612"/>
    <lineage>
        <taxon>Bacteria</taxon>
        <taxon>Candidatus Kaiseribacteriota</taxon>
    </lineage>
</organism>
<dbReference type="GO" id="GO:0043022">
    <property type="term" value="F:ribosome binding"/>
    <property type="evidence" value="ECO:0007669"/>
    <property type="project" value="TreeGrafter"/>
</dbReference>
<dbReference type="GO" id="GO:0015031">
    <property type="term" value="P:protein transport"/>
    <property type="evidence" value="ECO:0007669"/>
    <property type="project" value="InterPro"/>
</dbReference>
<dbReference type="EMBL" id="PFBM01000018">
    <property type="protein sequence ID" value="PIR82312.1"/>
    <property type="molecule type" value="Genomic_DNA"/>
</dbReference>
<evidence type="ECO:0000256" key="8">
    <source>
        <dbReference type="ARBA" id="ARBA00023235"/>
    </source>
</evidence>
<dbReference type="GO" id="GO:0044183">
    <property type="term" value="F:protein folding chaperone"/>
    <property type="evidence" value="ECO:0007669"/>
    <property type="project" value="TreeGrafter"/>
</dbReference>
<keyword evidence="7" id="KW-0143">Chaperone</keyword>
<dbReference type="EC" id="5.2.1.8" evidence="4"/>
<dbReference type="InterPro" id="IPR005215">
    <property type="entry name" value="Trig_fac"/>
</dbReference>
<dbReference type="SUPFAM" id="SSF102735">
    <property type="entry name" value="Trigger factor ribosome-binding domain"/>
    <property type="match status" value="1"/>
</dbReference>
<comment type="caution">
    <text evidence="12">The sequence shown here is derived from an EMBL/GenBank/DDBJ whole genome shotgun (WGS) entry which is preliminary data.</text>
</comment>
<dbReference type="AlphaFoldDB" id="A0A2H0U7C0"/>
<feature type="domain" description="Trigger factor C-terminal" evidence="11">
    <location>
        <begin position="202"/>
        <end position="336"/>
    </location>
</feature>
<dbReference type="Gene3D" id="3.30.70.1050">
    <property type="entry name" value="Trigger factor ribosome-binding domain"/>
    <property type="match status" value="1"/>
</dbReference>
<evidence type="ECO:0000313" key="13">
    <source>
        <dbReference type="Proteomes" id="UP000231379"/>
    </source>
</evidence>
<dbReference type="GO" id="GO:0051083">
    <property type="term" value="P:'de novo' cotranslational protein folding"/>
    <property type="evidence" value="ECO:0007669"/>
    <property type="project" value="TreeGrafter"/>
</dbReference>
<evidence type="ECO:0000256" key="5">
    <source>
        <dbReference type="ARBA" id="ARBA00016902"/>
    </source>
</evidence>
<keyword evidence="8" id="KW-0413">Isomerase</keyword>
<evidence type="ECO:0000256" key="2">
    <source>
        <dbReference type="ARBA" id="ARBA00004496"/>
    </source>
</evidence>
<reference evidence="13" key="1">
    <citation type="submission" date="2017-09" db="EMBL/GenBank/DDBJ databases">
        <title>Depth-based differentiation of microbial function through sediment-hosted aquifers and enrichment of novel symbionts in the deep terrestrial subsurface.</title>
        <authorList>
            <person name="Probst A.J."/>
            <person name="Ladd B."/>
            <person name="Jarett J.K."/>
            <person name="Geller-Mcgrath D.E."/>
            <person name="Sieber C.M.K."/>
            <person name="Emerson J.B."/>
            <person name="Anantharaman K."/>
            <person name="Thomas B.C."/>
            <person name="Malmstrom R."/>
            <person name="Stieglmeier M."/>
            <person name="Klingl A."/>
            <person name="Woyke T."/>
            <person name="Ryan C.M."/>
            <person name="Banfield J.F."/>
        </authorList>
    </citation>
    <scope>NUCLEOTIDE SEQUENCE [LARGE SCALE GENOMIC DNA]</scope>
</reference>
<dbReference type="GO" id="GO:0005737">
    <property type="term" value="C:cytoplasm"/>
    <property type="evidence" value="ECO:0007669"/>
    <property type="project" value="UniProtKB-SubCell"/>
</dbReference>
<evidence type="ECO:0000256" key="4">
    <source>
        <dbReference type="ARBA" id="ARBA00013194"/>
    </source>
</evidence>
<dbReference type="GO" id="GO:0043335">
    <property type="term" value="P:protein unfolding"/>
    <property type="evidence" value="ECO:0007669"/>
    <property type="project" value="TreeGrafter"/>
</dbReference>
<gene>
    <name evidence="12" type="ORF">COU20_03045</name>
</gene>
<evidence type="ECO:0000256" key="7">
    <source>
        <dbReference type="ARBA" id="ARBA00023186"/>
    </source>
</evidence>
<evidence type="ECO:0000256" key="9">
    <source>
        <dbReference type="ARBA" id="ARBA00029986"/>
    </source>
</evidence>
<evidence type="ECO:0000313" key="12">
    <source>
        <dbReference type="EMBL" id="PIR82312.1"/>
    </source>
</evidence>